<keyword evidence="12" id="KW-1185">Reference proteome</keyword>
<dbReference type="AlphaFoldDB" id="X5HLF3"/>
<keyword evidence="3 7" id="KW-0694">RNA-binding</keyword>
<evidence type="ECO:0000313" key="11">
    <source>
        <dbReference type="EMBL" id="AHX11215.1"/>
    </source>
</evidence>
<comment type="subunit">
    <text evidence="7 9">Part of the 50S ribosomal subunit.</text>
</comment>
<dbReference type="EMBL" id="CP007481">
    <property type="protein sequence ID" value="AHX11215.1"/>
    <property type="molecule type" value="Genomic_DNA"/>
</dbReference>
<proteinExistence type="inferred from homology"/>
<dbReference type="Proteomes" id="UP000023755">
    <property type="component" value="Chromosome"/>
</dbReference>
<keyword evidence="5 7" id="KW-0687">Ribonucleoprotein</keyword>
<reference evidence="11 12" key="1">
    <citation type="submission" date="2014-03" db="EMBL/GenBank/DDBJ databases">
        <title>Sequencing and Comparison of Genomes and Transcriptome Profiles of Human Ehrlichiosis Agents.</title>
        <authorList>
            <person name="Lin M."/>
            <person name="Daugherty S.C."/>
            <person name="Nagaraj S."/>
            <person name="Cheng Z."/>
            <person name="Xiong Q."/>
            <person name="Lin F.-Y."/>
            <person name="Sengamalay N."/>
            <person name="Ott S."/>
            <person name="Godinez A."/>
            <person name="Tallon L.J."/>
            <person name="Sadzewicz L."/>
            <person name="Fraser C.M."/>
            <person name="Dunning Hotopp J.C."/>
            <person name="Rikihisa Y."/>
        </authorList>
    </citation>
    <scope>NUCLEOTIDE SEQUENCE [LARGE SCALE GENOMIC DNA]</scope>
    <source>
        <strain evidence="11 12">Oregon</strain>
    </source>
</reference>
<dbReference type="HOGENOM" id="CLU_083987_3_0_5"/>
<dbReference type="NCBIfam" id="TIGR01044">
    <property type="entry name" value="rplV_bact"/>
    <property type="match status" value="1"/>
</dbReference>
<dbReference type="GO" id="GO:0003735">
    <property type="term" value="F:structural constituent of ribosome"/>
    <property type="evidence" value="ECO:0007669"/>
    <property type="project" value="InterPro"/>
</dbReference>
<dbReference type="InterPro" id="IPR047867">
    <property type="entry name" value="Ribosomal_uL22_bac/org-type"/>
</dbReference>
<evidence type="ECO:0000256" key="4">
    <source>
        <dbReference type="ARBA" id="ARBA00022980"/>
    </source>
</evidence>
<evidence type="ECO:0000256" key="6">
    <source>
        <dbReference type="ARBA" id="ARBA00035207"/>
    </source>
</evidence>
<dbReference type="GO" id="GO:0006412">
    <property type="term" value="P:translation"/>
    <property type="evidence" value="ECO:0007669"/>
    <property type="project" value="UniProtKB-UniRule"/>
</dbReference>
<gene>
    <name evidence="7 11" type="primary">rplV</name>
    <name evidence="11" type="ORF">NHE_0255</name>
</gene>
<dbReference type="PANTHER" id="PTHR13501:SF8">
    <property type="entry name" value="LARGE RIBOSOMAL SUBUNIT PROTEIN UL22M"/>
    <property type="match status" value="1"/>
</dbReference>
<comment type="function">
    <text evidence="7">The globular domain of the protein is located near the polypeptide exit tunnel on the outside of the subunit, while an extended beta-hairpin is found that lines the wall of the exit tunnel in the center of the 70S ribosome.</text>
</comment>
<keyword evidence="4 7" id="KW-0689">Ribosomal protein</keyword>
<keyword evidence="2 7" id="KW-0699">rRNA-binding</keyword>
<evidence type="ECO:0000256" key="1">
    <source>
        <dbReference type="ARBA" id="ARBA00009451"/>
    </source>
</evidence>
<dbReference type="Gene3D" id="3.90.470.10">
    <property type="entry name" value="Ribosomal protein L22/L17"/>
    <property type="match status" value="1"/>
</dbReference>
<dbReference type="KEGG" id="nhm:NHE_0255"/>
<evidence type="ECO:0000256" key="9">
    <source>
        <dbReference type="RuleBase" id="RU004006"/>
    </source>
</evidence>
<dbReference type="PANTHER" id="PTHR13501">
    <property type="entry name" value="CHLOROPLAST 50S RIBOSOMAL PROTEIN L22-RELATED"/>
    <property type="match status" value="1"/>
</dbReference>
<evidence type="ECO:0000256" key="2">
    <source>
        <dbReference type="ARBA" id="ARBA00022730"/>
    </source>
</evidence>
<dbReference type="OrthoDB" id="9805969at2"/>
<dbReference type="InterPro" id="IPR018260">
    <property type="entry name" value="Ribosomal_uL22_CS"/>
</dbReference>
<dbReference type="GO" id="GO:0022625">
    <property type="term" value="C:cytosolic large ribosomal subunit"/>
    <property type="evidence" value="ECO:0007669"/>
    <property type="project" value="TreeGrafter"/>
</dbReference>
<name>X5HLF3_9RICK</name>
<dbReference type="InterPro" id="IPR001063">
    <property type="entry name" value="Ribosomal_uL22"/>
</dbReference>
<evidence type="ECO:0000256" key="7">
    <source>
        <dbReference type="HAMAP-Rule" id="MF_01331"/>
    </source>
</evidence>
<organism evidence="11 12">
    <name type="scientific">Neorickettsia helminthoeca str. Oregon</name>
    <dbReference type="NCBI Taxonomy" id="1286528"/>
    <lineage>
        <taxon>Bacteria</taxon>
        <taxon>Pseudomonadati</taxon>
        <taxon>Pseudomonadota</taxon>
        <taxon>Alphaproteobacteria</taxon>
        <taxon>Rickettsiales</taxon>
        <taxon>Anaplasmataceae</taxon>
        <taxon>Neorickettsia</taxon>
    </lineage>
</organism>
<dbReference type="Pfam" id="PF00237">
    <property type="entry name" value="Ribosomal_L22"/>
    <property type="match status" value="1"/>
</dbReference>
<dbReference type="InterPro" id="IPR036394">
    <property type="entry name" value="Ribosomal_uL22_sf"/>
</dbReference>
<dbReference type="STRING" id="1286528.NHE_0255"/>
<accession>X5HLF3</accession>
<dbReference type="InterPro" id="IPR005727">
    <property type="entry name" value="Ribosomal_uL22_bac/chlpt-type"/>
</dbReference>
<dbReference type="HAMAP" id="MF_01331_B">
    <property type="entry name" value="Ribosomal_uL22_B"/>
    <property type="match status" value="1"/>
</dbReference>
<comment type="similarity">
    <text evidence="1 7 8">Belongs to the universal ribosomal protein uL22 family.</text>
</comment>
<evidence type="ECO:0000256" key="8">
    <source>
        <dbReference type="RuleBase" id="RU004005"/>
    </source>
</evidence>
<dbReference type="SUPFAM" id="SSF54843">
    <property type="entry name" value="Ribosomal protein L22"/>
    <property type="match status" value="1"/>
</dbReference>
<evidence type="ECO:0000256" key="10">
    <source>
        <dbReference type="RuleBase" id="RU004008"/>
    </source>
</evidence>
<dbReference type="GO" id="GO:0019843">
    <property type="term" value="F:rRNA binding"/>
    <property type="evidence" value="ECO:0007669"/>
    <property type="project" value="UniProtKB-UniRule"/>
</dbReference>
<dbReference type="CDD" id="cd00336">
    <property type="entry name" value="Ribosomal_L22"/>
    <property type="match status" value="1"/>
</dbReference>
<dbReference type="RefSeq" id="WP_038559054.1">
    <property type="nucleotide sequence ID" value="NZ_CP007481.1"/>
</dbReference>
<sequence>MRATYKNIKSSVQKINLVADLIRGKSVSLARSRLLFSKKVAARAISKVLMSSVSNAQNNFSVDPDVLYIKEISVGKGMSLKRFSARARGRSASVRKHYSNVSILLGVLDGSKG</sequence>
<comment type="function">
    <text evidence="7 10">This protein binds specifically to 23S rRNA; its binding is stimulated by other ribosomal proteins, e.g., L4, L17, and L20. It is important during the early stages of 50S assembly. It makes multiple contacts with different domains of the 23S rRNA in the assembled 50S subunit and ribosome.</text>
</comment>
<evidence type="ECO:0000256" key="5">
    <source>
        <dbReference type="ARBA" id="ARBA00023274"/>
    </source>
</evidence>
<dbReference type="PROSITE" id="PS00464">
    <property type="entry name" value="RIBOSOMAL_L22"/>
    <property type="match status" value="1"/>
</dbReference>
<evidence type="ECO:0000313" key="12">
    <source>
        <dbReference type="Proteomes" id="UP000023755"/>
    </source>
</evidence>
<protein>
    <recommendedName>
        <fullName evidence="6 7">Large ribosomal subunit protein uL22</fullName>
    </recommendedName>
</protein>
<evidence type="ECO:0000256" key="3">
    <source>
        <dbReference type="ARBA" id="ARBA00022884"/>
    </source>
</evidence>